<evidence type="ECO:0000256" key="14">
    <source>
        <dbReference type="ARBA" id="ARBA00023242"/>
    </source>
</evidence>
<feature type="domain" description="Helicase C-terminal" evidence="19">
    <location>
        <begin position="2075"/>
        <end position="2306"/>
    </location>
</feature>
<feature type="compositionally biased region" description="Acidic residues" evidence="17">
    <location>
        <begin position="711"/>
        <end position="721"/>
    </location>
</feature>
<evidence type="ECO:0000256" key="15">
    <source>
        <dbReference type="ARBA" id="ARBA00031106"/>
    </source>
</evidence>
<feature type="compositionally biased region" description="Basic and acidic residues" evidence="17">
    <location>
        <begin position="2003"/>
        <end position="2016"/>
    </location>
</feature>
<dbReference type="PANTHER" id="PTHR45797">
    <property type="entry name" value="RAD54-LIKE"/>
    <property type="match status" value="1"/>
</dbReference>
<keyword evidence="12" id="KW-0779">Telomere</keyword>
<gene>
    <name evidence="21" type="ORF">DPMN_115644</name>
</gene>
<feature type="compositionally biased region" description="Basic residues" evidence="17">
    <location>
        <begin position="1982"/>
        <end position="1996"/>
    </location>
</feature>
<dbReference type="Proteomes" id="UP000828390">
    <property type="component" value="Unassembled WGS sequence"/>
</dbReference>
<feature type="region of interest" description="Disordered" evidence="17">
    <location>
        <begin position="594"/>
        <end position="1511"/>
    </location>
</feature>
<dbReference type="Pfam" id="PF17981">
    <property type="entry name" value="ADD_ATRX"/>
    <property type="match status" value="1"/>
</dbReference>
<evidence type="ECO:0000259" key="18">
    <source>
        <dbReference type="PROSITE" id="PS51192"/>
    </source>
</evidence>
<feature type="compositionally biased region" description="Basic and acidic residues" evidence="17">
    <location>
        <begin position="1"/>
        <end position="16"/>
    </location>
</feature>
<dbReference type="Gene3D" id="1.20.120.850">
    <property type="entry name" value="SWI2/SNF2 ATPases, N-terminal domain"/>
    <property type="match status" value="1"/>
</dbReference>
<dbReference type="InterPro" id="IPR017907">
    <property type="entry name" value="Znf_RING_CS"/>
</dbReference>
<feature type="compositionally biased region" description="Acidic residues" evidence="17">
    <location>
        <begin position="1469"/>
        <end position="1482"/>
    </location>
</feature>
<feature type="compositionally biased region" description="Acidic residues" evidence="17">
    <location>
        <begin position="1218"/>
        <end position="1227"/>
    </location>
</feature>
<feature type="compositionally biased region" description="Acidic residues" evidence="17">
    <location>
        <begin position="1293"/>
        <end position="1310"/>
    </location>
</feature>
<evidence type="ECO:0000256" key="13">
    <source>
        <dbReference type="ARBA" id="ARBA00023125"/>
    </source>
</evidence>
<dbReference type="SUPFAM" id="SSF52540">
    <property type="entry name" value="P-loop containing nucleoside triphosphate hydrolases"/>
    <property type="match status" value="2"/>
</dbReference>
<feature type="compositionally biased region" description="Acidic residues" evidence="17">
    <location>
        <begin position="27"/>
        <end position="38"/>
    </location>
</feature>
<evidence type="ECO:0000256" key="2">
    <source>
        <dbReference type="ARBA" id="ARBA00004574"/>
    </source>
</evidence>
<feature type="compositionally biased region" description="Basic residues" evidence="17">
    <location>
        <begin position="1445"/>
        <end position="1457"/>
    </location>
</feature>
<evidence type="ECO:0000256" key="7">
    <source>
        <dbReference type="ARBA" id="ARBA00022771"/>
    </source>
</evidence>
<evidence type="ECO:0000256" key="16">
    <source>
        <dbReference type="SAM" id="Coils"/>
    </source>
</evidence>
<dbReference type="GO" id="GO:0005524">
    <property type="term" value="F:ATP binding"/>
    <property type="evidence" value="ECO:0007669"/>
    <property type="project" value="UniProtKB-KW"/>
</dbReference>
<evidence type="ECO:0000256" key="8">
    <source>
        <dbReference type="ARBA" id="ARBA00022801"/>
    </source>
</evidence>
<reference evidence="21" key="1">
    <citation type="journal article" date="2019" name="bioRxiv">
        <title>The Genome of the Zebra Mussel, Dreissena polymorpha: A Resource for Invasive Species Research.</title>
        <authorList>
            <person name="McCartney M.A."/>
            <person name="Auch B."/>
            <person name="Kono T."/>
            <person name="Mallez S."/>
            <person name="Zhang Y."/>
            <person name="Obille A."/>
            <person name="Becker A."/>
            <person name="Abrahante J.E."/>
            <person name="Garbe J."/>
            <person name="Badalamenti J.P."/>
            <person name="Herman A."/>
            <person name="Mangelson H."/>
            <person name="Liachko I."/>
            <person name="Sullivan S."/>
            <person name="Sone E.D."/>
            <person name="Koren S."/>
            <person name="Silverstein K.A.T."/>
            <person name="Beckman K.B."/>
            <person name="Gohl D.M."/>
        </authorList>
    </citation>
    <scope>NUCLEOTIDE SEQUENCE</scope>
    <source>
        <strain evidence="21">Duluth1</strain>
        <tissue evidence="21">Whole animal</tissue>
    </source>
</reference>
<feature type="compositionally biased region" description="Basic residues" evidence="17">
    <location>
        <begin position="1418"/>
        <end position="1430"/>
    </location>
</feature>
<keyword evidence="4" id="KW-0158">Chromosome</keyword>
<feature type="compositionally biased region" description="Polar residues" evidence="17">
    <location>
        <begin position="600"/>
        <end position="609"/>
    </location>
</feature>
<dbReference type="InterPro" id="IPR027417">
    <property type="entry name" value="P-loop_NTPase"/>
</dbReference>
<dbReference type="Gene3D" id="3.40.50.10810">
    <property type="entry name" value="Tandem AAA-ATPase domain"/>
    <property type="match status" value="1"/>
</dbReference>
<dbReference type="InterPro" id="IPR014001">
    <property type="entry name" value="Helicase_ATP-bd"/>
</dbReference>
<dbReference type="GO" id="GO:0005634">
    <property type="term" value="C:nucleus"/>
    <property type="evidence" value="ECO:0007669"/>
    <property type="project" value="UniProtKB-SubCell"/>
</dbReference>
<feature type="compositionally biased region" description="Basic and acidic residues" evidence="17">
    <location>
        <begin position="240"/>
        <end position="249"/>
    </location>
</feature>
<comment type="caution">
    <text evidence="21">The sequence shown here is derived from an EMBL/GenBank/DDBJ whole genome shotgun (WGS) entry which is preliminary data.</text>
</comment>
<feature type="compositionally biased region" description="Basic and acidic residues" evidence="17">
    <location>
        <begin position="1112"/>
        <end position="1136"/>
    </location>
</feature>
<keyword evidence="5" id="KW-0479">Metal-binding</keyword>
<feature type="compositionally biased region" description="Basic and acidic residues" evidence="17">
    <location>
        <begin position="610"/>
        <end position="619"/>
    </location>
</feature>
<dbReference type="CDD" id="cd11726">
    <property type="entry name" value="ADDz_ATRX"/>
    <property type="match status" value="1"/>
</dbReference>
<feature type="region of interest" description="Disordered" evidence="17">
    <location>
        <begin position="1938"/>
        <end position="2041"/>
    </location>
</feature>
<keyword evidence="10" id="KW-0862">Zinc</keyword>
<dbReference type="InterPro" id="IPR038718">
    <property type="entry name" value="SNF2-like_sf"/>
</dbReference>
<dbReference type="GO" id="GO:0010468">
    <property type="term" value="P:regulation of gene expression"/>
    <property type="evidence" value="ECO:0007669"/>
    <property type="project" value="UniProtKB-ARBA"/>
</dbReference>
<feature type="domain" description="Helicase ATP-binding" evidence="18">
    <location>
        <begin position="1622"/>
        <end position="1809"/>
    </location>
</feature>
<comment type="subcellular location">
    <subcellularLocation>
        <location evidence="2">Chromosome</location>
        <location evidence="2">Telomere</location>
    </subcellularLocation>
    <subcellularLocation>
        <location evidence="1">Nucleus</location>
    </subcellularLocation>
</comment>
<feature type="compositionally biased region" description="Basic and acidic residues" evidence="17">
    <location>
        <begin position="781"/>
        <end position="826"/>
    </location>
</feature>
<evidence type="ECO:0000256" key="10">
    <source>
        <dbReference type="ARBA" id="ARBA00022833"/>
    </source>
</evidence>
<dbReference type="SMART" id="SM00487">
    <property type="entry name" value="DEXDc"/>
    <property type="match status" value="1"/>
</dbReference>
<feature type="compositionally biased region" description="Acidic residues" evidence="17">
    <location>
        <begin position="1333"/>
        <end position="1344"/>
    </location>
</feature>
<dbReference type="InterPro" id="IPR013083">
    <property type="entry name" value="Znf_RING/FYVE/PHD"/>
</dbReference>
<evidence type="ECO:0000313" key="22">
    <source>
        <dbReference type="Proteomes" id="UP000828390"/>
    </source>
</evidence>
<dbReference type="GO" id="GO:0000781">
    <property type="term" value="C:chromosome, telomeric region"/>
    <property type="evidence" value="ECO:0007669"/>
    <property type="project" value="UniProtKB-SubCell"/>
</dbReference>
<dbReference type="PROSITE" id="PS00518">
    <property type="entry name" value="ZF_RING_1"/>
    <property type="match status" value="1"/>
</dbReference>
<keyword evidence="9" id="KW-0347">Helicase</keyword>
<dbReference type="InterPro" id="IPR044574">
    <property type="entry name" value="ARIP4-like"/>
</dbReference>
<dbReference type="InterPro" id="IPR049730">
    <property type="entry name" value="SNF2/RAD54-like_C"/>
</dbReference>
<feature type="compositionally biased region" description="Acidic residues" evidence="17">
    <location>
        <begin position="903"/>
        <end position="913"/>
    </location>
</feature>
<name>A0A9D4KLK0_DREPO</name>
<dbReference type="Gene3D" id="3.40.50.300">
    <property type="entry name" value="P-loop containing nucleotide triphosphate hydrolases"/>
    <property type="match status" value="3"/>
</dbReference>
<dbReference type="InterPro" id="IPR000330">
    <property type="entry name" value="SNF2_N"/>
</dbReference>
<feature type="coiled-coil region" evidence="16">
    <location>
        <begin position="190"/>
        <end position="221"/>
    </location>
</feature>
<feature type="compositionally biased region" description="Basic and acidic residues" evidence="17">
    <location>
        <begin position="1250"/>
        <end position="1269"/>
    </location>
</feature>
<dbReference type="Pfam" id="PF00271">
    <property type="entry name" value="Helicase_C"/>
    <property type="match status" value="1"/>
</dbReference>
<dbReference type="SUPFAM" id="SSF57903">
    <property type="entry name" value="FYVE/PHD zinc finger"/>
    <property type="match status" value="1"/>
</dbReference>
<feature type="compositionally biased region" description="Acidic residues" evidence="17">
    <location>
        <begin position="637"/>
        <end position="648"/>
    </location>
</feature>
<evidence type="ECO:0000256" key="17">
    <source>
        <dbReference type="SAM" id="MobiDB-lite"/>
    </source>
</evidence>
<feature type="compositionally biased region" description="Acidic residues" evidence="17">
    <location>
        <begin position="1159"/>
        <end position="1171"/>
    </location>
</feature>
<accession>A0A9D4KLK0</accession>
<feature type="compositionally biased region" description="Basic and acidic residues" evidence="17">
    <location>
        <begin position="672"/>
        <end position="688"/>
    </location>
</feature>
<proteinExistence type="inferred from homology"/>
<dbReference type="InterPro" id="IPR025766">
    <property type="entry name" value="ADD"/>
</dbReference>
<evidence type="ECO:0000256" key="6">
    <source>
        <dbReference type="ARBA" id="ARBA00022741"/>
    </source>
</evidence>
<feature type="compositionally biased region" description="Basic and acidic residues" evidence="17">
    <location>
        <begin position="923"/>
        <end position="948"/>
    </location>
</feature>
<dbReference type="SMART" id="SM00490">
    <property type="entry name" value="HELICc"/>
    <property type="match status" value="1"/>
</dbReference>
<feature type="compositionally biased region" description="Basic and acidic residues" evidence="17">
    <location>
        <begin position="1181"/>
        <end position="1191"/>
    </location>
</feature>
<comment type="similarity">
    <text evidence="3">Belongs to the SNF2/RAD54 helicase family.</text>
</comment>
<organism evidence="21 22">
    <name type="scientific">Dreissena polymorpha</name>
    <name type="common">Zebra mussel</name>
    <name type="synonym">Mytilus polymorpha</name>
    <dbReference type="NCBI Taxonomy" id="45954"/>
    <lineage>
        <taxon>Eukaryota</taxon>
        <taxon>Metazoa</taxon>
        <taxon>Spiralia</taxon>
        <taxon>Lophotrochozoa</taxon>
        <taxon>Mollusca</taxon>
        <taxon>Bivalvia</taxon>
        <taxon>Autobranchia</taxon>
        <taxon>Heteroconchia</taxon>
        <taxon>Euheterodonta</taxon>
        <taxon>Imparidentia</taxon>
        <taxon>Neoheterodontei</taxon>
        <taxon>Myida</taxon>
        <taxon>Dreissenoidea</taxon>
        <taxon>Dreissenidae</taxon>
        <taxon>Dreissena</taxon>
    </lineage>
</organism>
<sequence>MASRSRRVDNGQKSKSETPSASVTENESNDNDSDEEVVEQVKKQRSRKSNGGDMSLNKSVLQMPDDMRKLIERVLCCSCGKQINVMNPGALRKHPWLKVATCKKCYKYLKSGPFSRDSDGIDEQCRWCGDGGRLYGCDYCNHCFCQVCIKRNLGRSEAALMEEDTGSKWRCYLCKPKKIQKLVDDCQKILDFIDKEEKKEQERLERQKQREREQDKKLLVKKEKQPDKLVVKTEEESVKEVTIEKDDSSLPKQSRRSLPAPRDKEKIEALKVDAAKVVKVEPNTTKSDPDVVIIDGSPDTKVINKIPHFQHHRATLYKPDSNTGVQKVVKEANVLAVTVGPKKPVVVTTPYRDKAFVPMIVNTSSNKLIGQPGVAQPSFGLLNHVQMQNVNLQSLLSKPITAINGPSFGTNMAVQQTLKNKIKPPPNNIDHFKQSLTAGNVEFVSEKLSIFVQSLGLCIDAAKTDLSIAKLTHTNLLQAKSRAVVTIELGFEKFFDSLRDMLHVQFLTNVAETPVQSAKTAPSVSQKKDNADIITIIEEDNGAIKEISNIHKGSDKNLIELSDSESSSMIVTNVEKNGIGEEDPEKDKMEIDSVRDNENVDNVETNSGKVETENSEEPKTGGVKNCENGDDSKIDESIAEDDENESSDEPIGTDVADVDKKDESDINQETDSLEKYQPENKEKAKTGENDLDDSENTAAELELLKEIADEMHEESEVDEEETRTRRTTRKKGDTQSVPSTEEPSNSKKSRNLKKTREEKNSASDSESDEADSKTTKKSSGRNKDNSKAEKDNKTKESNKALKQDKTVSNSDTDREKSVEQKENDAHDDVDDEDNNGDESSSTFRRSTRNRNESKLEKKHRKSDLSCIDKSETTISNTKELKKNKTVTNSDTDLEKSTAHNDNDEVEDDYDEESSSTFRRSARNRNESKLEKKPSKSDLSCSEKSEIHQSSKTVKLRSKDKLTDDEESENSAPTKESVSKPDNKSSSKNGKGKMTTKHDDSDVNDNSNDEDIESNNSSKRKEQEKKSSKENKKPSEKTDKRKLLDSDSDTMESKSEEEFVTNKSSKKGGQEKKSSKENKKTLEKSDKKKVQDSDSDTMESKNDEEIVSNKSSKKGEQEKKLSKESIKTEKTDKKNVLDSDSDTMDGPVDLPDIIANGEDSNSDDDSDDDSGDELPKKRTKQKVKESSRDSSSRKTRQRAAKNEAEKKLKSKPKEKEPAESDSDPNYDADLEKEIASFSKETRLTRKKKQESKREEKKLKKSDKSSKKKGLDLVSDSDTDEDFVSKPKKKKVMSDEDDEENEAEDDDEEDMDSDKSEELTASQIKKLAKAKKASEEEESDFEDEMPSDMSSDPEVSFPKLSTPKKGDKSEGKSKGKKSKFEDDISDDSDFVTPKKKKRFNSKILDAKISDSDSEEEAKGKKGAKKGKSKGKRKAEDSSDDDTDTGNRKSKDKKRRRIKRMNSSDEEKEPGAEDDIGTDDEDVPDPDTPGGYLKRRKIRKVQGQKKLADETKAAQKAEEARRKRIEERQKEYNAYVEVEGAEEEGDIPEGTEREQVIDTSSTNDAIAKILGSPRKVPVTTKCVLEMDENKKPLIEVDRTLIRKLKPHQVEAVRFMYNCCVESVARLKKEEGAGCILAHCMGLGKTLSVITFVHTMLSNVKLTKMSKCLVVCPLNTCLNWVNEFQIWLDDVDFEIEVYEMSRVKQNFERAQMLKEWHEGGAGVMILGYDMYRNLVKGSHCKNKKQKKIFVETLSNPGPDLVVCDEGHILKNDQTSLSKAMNTVTSRRRIVLTGTPLQNNLGEYHCMLSFVKPSLLGTRKEFYNRFANPITNGQCSDSTPTDVKVMKRRAHILHELLAGCVQRKDYSALTKFLPPKMEYVISVRLSKVQMSLYEKYLELSGVTTTPDTKTKGAQLFKDYQALMRIWTHPWVLKLDEIRQENKRQYDDSEDSFIEDEDSEAEEDSFIDDSTTSDEDDDNAMSDDSTKKAKNKKGKKGKKSKKGSSSSDEDGKTENNEDEVVKKWTSRRRGNEEGAGSSWMDDADMGYGGPRELTSEWWAEFVKEDDEYKLELSGKLMLLFEILKMCEDIGDKVLVFSQSLLSLDIIEDFLAKIDEANQPEASGDGDKAGNKDGKAGDKPVEVAAGGSGGASSSEIGAGEGAIKELSEADKKAKELKERLSQYGKSWTKGGDYFRMDGSTSSIHRKQAQDMFNDPENFRARLFLISTKAGSLGINLVSANRVIIFDASWNPSHDIQSIFRVYRFGQVKPVYVYRFLAQGTMEEKIYERQVTKQSLSQRVVDEHQIERHFTAADLQELYRFTPDRLDDPNRKERPLPILPKDHMLAEISTTNKEWIVTFHEHDSLLENVEEQKLTEDEKKAAWEDYENEKKGINMNMQKMMGGAMMGGMMPGQMGSIQQQMLATQQLNMQNLLLQGSANLGQAAVLQIVQDLKARFPTLSPDLFQQRVQAVLRQVLTQQIMQQSEMQRRQIEQQRLNELNRLNQIKQQIQRQQAMLGNQQHSWNSARMPGPTGSYITNLGQAPGGATGQNQSLHLSGSMPNLQRQLMGLGGQQGGNSNTQKK</sequence>
<dbReference type="OrthoDB" id="2020972at2759"/>
<evidence type="ECO:0000256" key="4">
    <source>
        <dbReference type="ARBA" id="ARBA00022454"/>
    </source>
</evidence>
<evidence type="ECO:0000313" key="21">
    <source>
        <dbReference type="EMBL" id="KAH3842150.1"/>
    </source>
</evidence>
<dbReference type="InterPro" id="IPR001650">
    <property type="entry name" value="Helicase_C-like"/>
</dbReference>
<feature type="region of interest" description="Disordered" evidence="17">
    <location>
        <begin position="1"/>
        <end position="61"/>
    </location>
</feature>
<dbReference type="PROSITE" id="PS51533">
    <property type="entry name" value="ADD"/>
    <property type="match status" value="1"/>
</dbReference>
<evidence type="ECO:0000256" key="3">
    <source>
        <dbReference type="ARBA" id="ARBA00007025"/>
    </source>
</evidence>
<feature type="compositionally biased region" description="Basic residues" evidence="17">
    <location>
        <begin position="1490"/>
        <end position="1500"/>
    </location>
</feature>
<dbReference type="GO" id="GO:0003677">
    <property type="term" value="F:DNA binding"/>
    <property type="evidence" value="ECO:0007669"/>
    <property type="project" value="UniProtKB-KW"/>
</dbReference>
<dbReference type="Pfam" id="PF00176">
    <property type="entry name" value="SNF2-rel_dom"/>
    <property type="match status" value="1"/>
</dbReference>
<dbReference type="PROSITE" id="PS51192">
    <property type="entry name" value="HELICASE_ATP_BIND_1"/>
    <property type="match status" value="1"/>
</dbReference>
<keyword evidence="6" id="KW-0547">Nucleotide-binding</keyword>
<feature type="domain" description="PHD-type" evidence="20">
    <location>
        <begin position="64"/>
        <end position="202"/>
    </location>
</feature>
<feature type="compositionally biased region" description="Basic and acidic residues" evidence="17">
    <location>
        <begin position="1199"/>
        <end position="1217"/>
    </location>
</feature>
<keyword evidence="7" id="KW-0863">Zinc-finger</keyword>
<feature type="compositionally biased region" description="Acidic residues" evidence="17">
    <location>
        <begin position="827"/>
        <end position="836"/>
    </location>
</feature>
<feature type="compositionally biased region" description="Basic and acidic residues" evidence="17">
    <location>
        <begin position="1228"/>
        <end position="1242"/>
    </location>
</feature>
<evidence type="ECO:0000256" key="9">
    <source>
        <dbReference type="ARBA" id="ARBA00022806"/>
    </source>
</evidence>
<dbReference type="PROSITE" id="PS51194">
    <property type="entry name" value="HELICASE_CTER"/>
    <property type="match status" value="1"/>
</dbReference>
<evidence type="ECO:0000256" key="5">
    <source>
        <dbReference type="ARBA" id="ARBA00022723"/>
    </source>
</evidence>
<dbReference type="InterPro" id="IPR011011">
    <property type="entry name" value="Znf_FYVE_PHD"/>
</dbReference>
<evidence type="ECO:0000256" key="11">
    <source>
        <dbReference type="ARBA" id="ARBA00022840"/>
    </source>
</evidence>
<feature type="compositionally biased region" description="Basic and acidic residues" evidence="17">
    <location>
        <begin position="892"/>
        <end position="902"/>
    </location>
</feature>
<feature type="region of interest" description="Disordered" evidence="17">
    <location>
        <begin position="2111"/>
        <end position="2150"/>
    </location>
</feature>
<keyword evidence="8" id="KW-0378">Hydrolase</keyword>
<feature type="compositionally biased region" description="Basic and acidic residues" evidence="17">
    <location>
        <begin position="1018"/>
        <end position="1056"/>
    </location>
</feature>
<dbReference type="GO" id="GO:0016887">
    <property type="term" value="F:ATP hydrolysis activity"/>
    <property type="evidence" value="ECO:0007669"/>
    <property type="project" value="InterPro"/>
</dbReference>
<dbReference type="EMBL" id="JAIWYP010000004">
    <property type="protein sequence ID" value="KAH3842150.1"/>
    <property type="molecule type" value="Genomic_DNA"/>
</dbReference>
<keyword evidence="13" id="KW-0238">DNA-binding</keyword>
<feature type="compositionally biased region" description="Basic and acidic residues" evidence="17">
    <location>
        <begin position="1067"/>
        <end position="1103"/>
    </location>
</feature>
<keyword evidence="22" id="KW-1185">Reference proteome</keyword>
<feature type="compositionally biased region" description="Basic and acidic residues" evidence="17">
    <location>
        <begin position="1362"/>
        <end position="1380"/>
    </location>
</feature>
<feature type="region of interest" description="Disordered" evidence="17">
    <location>
        <begin position="240"/>
        <end position="264"/>
    </location>
</feature>
<dbReference type="InterPro" id="IPR041430">
    <property type="entry name" value="ADD_ATRX"/>
</dbReference>
<feature type="compositionally biased region" description="Acidic residues" evidence="17">
    <location>
        <begin position="1942"/>
        <end position="1975"/>
    </location>
</feature>
<feature type="compositionally biased region" description="Basic and acidic residues" evidence="17">
    <location>
        <begin position="2118"/>
        <end position="2134"/>
    </location>
</feature>
<dbReference type="CDD" id="cd18793">
    <property type="entry name" value="SF2_C_SNF"/>
    <property type="match status" value="1"/>
</dbReference>
<keyword evidence="16" id="KW-0175">Coiled coil</keyword>
<feature type="compositionally biased region" description="Basic and acidic residues" evidence="17">
    <location>
        <begin position="1459"/>
        <end position="1468"/>
    </location>
</feature>
<dbReference type="GO" id="GO:0004386">
    <property type="term" value="F:helicase activity"/>
    <property type="evidence" value="ECO:0007669"/>
    <property type="project" value="UniProtKB-KW"/>
</dbReference>
<feature type="compositionally biased region" description="Polar residues" evidence="17">
    <location>
        <begin position="734"/>
        <end position="743"/>
    </location>
</feature>
<reference evidence="21" key="2">
    <citation type="submission" date="2020-11" db="EMBL/GenBank/DDBJ databases">
        <authorList>
            <person name="McCartney M.A."/>
            <person name="Auch B."/>
            <person name="Kono T."/>
            <person name="Mallez S."/>
            <person name="Becker A."/>
            <person name="Gohl D.M."/>
            <person name="Silverstein K.A.T."/>
            <person name="Koren S."/>
            <person name="Bechman K.B."/>
            <person name="Herman A."/>
            <person name="Abrahante J.E."/>
            <person name="Garbe J."/>
        </authorList>
    </citation>
    <scope>NUCLEOTIDE SEQUENCE</scope>
    <source>
        <strain evidence="21">Duluth1</strain>
        <tissue evidence="21">Whole animal</tissue>
    </source>
</reference>
<evidence type="ECO:0000259" key="20">
    <source>
        <dbReference type="PROSITE" id="PS51533"/>
    </source>
</evidence>
<evidence type="ECO:0000259" key="19">
    <source>
        <dbReference type="PROSITE" id="PS51194"/>
    </source>
</evidence>
<protein>
    <recommendedName>
        <fullName evidence="15">ATP-dependent helicase ATRX</fullName>
    </recommendedName>
</protein>
<dbReference type="GO" id="GO:0008270">
    <property type="term" value="F:zinc ion binding"/>
    <property type="evidence" value="ECO:0007669"/>
    <property type="project" value="UniProtKB-KW"/>
</dbReference>
<dbReference type="PANTHER" id="PTHR45797:SF3">
    <property type="entry name" value="TRANSCRIPTIONAL REGULATOR ATRX HOMOLOG"/>
    <property type="match status" value="1"/>
</dbReference>
<feature type="compositionally biased region" description="Basic and acidic residues" evidence="17">
    <location>
        <begin position="862"/>
        <end position="871"/>
    </location>
</feature>
<feature type="coiled-coil region" evidence="16">
    <location>
        <begin position="2152"/>
        <end position="2179"/>
    </location>
</feature>
<dbReference type="Gene3D" id="3.30.40.10">
    <property type="entry name" value="Zinc/RING finger domain, C3HC4 (zinc finger)"/>
    <property type="match status" value="1"/>
</dbReference>
<evidence type="ECO:0000256" key="1">
    <source>
        <dbReference type="ARBA" id="ARBA00004123"/>
    </source>
</evidence>
<evidence type="ECO:0000256" key="12">
    <source>
        <dbReference type="ARBA" id="ARBA00022895"/>
    </source>
</evidence>
<keyword evidence="14" id="KW-0539">Nucleus</keyword>
<keyword evidence="11" id="KW-0067">ATP-binding</keyword>